<feature type="transmembrane region" description="Helical" evidence="1">
    <location>
        <begin position="27"/>
        <end position="44"/>
    </location>
</feature>
<proteinExistence type="predicted"/>
<organism evidence="2 3">
    <name type="scientific">Oceanobacillus luteolus</name>
    <dbReference type="NCBI Taxonomy" id="1274358"/>
    <lineage>
        <taxon>Bacteria</taxon>
        <taxon>Bacillati</taxon>
        <taxon>Bacillota</taxon>
        <taxon>Bacilli</taxon>
        <taxon>Bacillales</taxon>
        <taxon>Bacillaceae</taxon>
        <taxon>Oceanobacillus</taxon>
    </lineage>
</organism>
<feature type="transmembrane region" description="Helical" evidence="1">
    <location>
        <begin position="50"/>
        <end position="67"/>
    </location>
</feature>
<keyword evidence="1" id="KW-0472">Membrane</keyword>
<keyword evidence="1" id="KW-0812">Transmembrane</keyword>
<reference evidence="3" key="1">
    <citation type="journal article" date="2019" name="Int. J. Syst. Evol. Microbiol.">
        <title>The Global Catalogue of Microorganisms (GCM) 10K type strain sequencing project: providing services to taxonomists for standard genome sequencing and annotation.</title>
        <authorList>
            <consortium name="The Broad Institute Genomics Platform"/>
            <consortium name="The Broad Institute Genome Sequencing Center for Infectious Disease"/>
            <person name="Wu L."/>
            <person name="Ma J."/>
        </authorList>
    </citation>
    <scope>NUCLEOTIDE SEQUENCE [LARGE SCALE GENOMIC DNA]</scope>
    <source>
        <strain evidence="3">CGMCC 1.12376</strain>
    </source>
</reference>
<feature type="transmembrane region" description="Helical" evidence="1">
    <location>
        <begin position="371"/>
        <end position="394"/>
    </location>
</feature>
<name>A0ABW4HN91_9BACI</name>
<comment type="caution">
    <text evidence="2">The sequence shown here is derived from an EMBL/GenBank/DDBJ whole genome shotgun (WGS) entry which is preliminary data.</text>
</comment>
<feature type="transmembrane region" description="Helical" evidence="1">
    <location>
        <begin position="120"/>
        <end position="140"/>
    </location>
</feature>
<dbReference type="Proteomes" id="UP001597221">
    <property type="component" value="Unassembled WGS sequence"/>
</dbReference>
<feature type="transmembrane region" description="Helical" evidence="1">
    <location>
        <begin position="161"/>
        <end position="185"/>
    </location>
</feature>
<accession>A0ABW4HN91</accession>
<feature type="transmembrane region" description="Helical" evidence="1">
    <location>
        <begin position="237"/>
        <end position="254"/>
    </location>
</feature>
<evidence type="ECO:0008006" key="4">
    <source>
        <dbReference type="Google" id="ProtNLM"/>
    </source>
</evidence>
<dbReference type="RefSeq" id="WP_379596298.1">
    <property type="nucleotide sequence ID" value="NZ_JBHUDE010000017.1"/>
</dbReference>
<dbReference type="EMBL" id="JBHUDE010000017">
    <property type="protein sequence ID" value="MFD1606956.1"/>
    <property type="molecule type" value="Genomic_DNA"/>
</dbReference>
<sequence length="445" mass="49856">MFHFIIIMMMCFFYIIQALIKNDVVDMLYIVLCLTAFILAFSRLATKNKWFTGILFLAGVFIHYIYGNEWLHLVDGITQNLALLSIILLAPMISLPLEGEGLIKTVVAKLDEWKENQRKSFFGVSSFMMMLAPILNMGAIRVVHGFVGKTPMESKLLSHAYIGGFTPAVVWSPFFASVGVVITMANIPYVTYMPIGILFSLIMVLAAIILFRPEKSEIAATREEPILESKQENSRDYVLLISFVLFLVLLLIGLEYLTKLPMLLLVSINCILIPFVWTLVRNKWGWMKVEMSRYKEQLISRSNIEISLFLSAGLFGNALMHTPITSSLGGAIIWASQWSVLLVTLLVVSFITMLALLGIHQIIAIPIIFPLLLVPEVDVTLFAAAFMCIFSWMFSSTLSPLNALNIIISSCVQTNGVRVGVIWNGKYFLAVFIAALGYVLLLNQL</sequence>
<feature type="transmembrane region" description="Helical" evidence="1">
    <location>
        <begin position="191"/>
        <end position="211"/>
    </location>
</feature>
<evidence type="ECO:0000313" key="3">
    <source>
        <dbReference type="Proteomes" id="UP001597221"/>
    </source>
</evidence>
<feature type="transmembrane region" description="Helical" evidence="1">
    <location>
        <begin position="427"/>
        <end position="443"/>
    </location>
</feature>
<keyword evidence="3" id="KW-1185">Reference proteome</keyword>
<feature type="transmembrane region" description="Helical" evidence="1">
    <location>
        <begin position="79"/>
        <end position="97"/>
    </location>
</feature>
<feature type="transmembrane region" description="Helical" evidence="1">
    <location>
        <begin position="260"/>
        <end position="280"/>
    </location>
</feature>
<evidence type="ECO:0000256" key="1">
    <source>
        <dbReference type="SAM" id="Phobius"/>
    </source>
</evidence>
<gene>
    <name evidence="2" type="ORF">ACFSBH_04745</name>
</gene>
<protein>
    <recommendedName>
        <fullName evidence="4">C4-dicarboxylate ABC transporter</fullName>
    </recommendedName>
</protein>
<feature type="transmembrane region" description="Helical" evidence="1">
    <location>
        <begin position="332"/>
        <end position="359"/>
    </location>
</feature>
<keyword evidence="1" id="KW-1133">Transmembrane helix</keyword>
<feature type="transmembrane region" description="Helical" evidence="1">
    <location>
        <begin position="5"/>
        <end position="20"/>
    </location>
</feature>
<evidence type="ECO:0000313" key="2">
    <source>
        <dbReference type="EMBL" id="MFD1606956.1"/>
    </source>
</evidence>